<keyword evidence="3" id="KW-1185">Reference proteome</keyword>
<protein>
    <recommendedName>
        <fullName evidence="1">Mor transcription activator domain-containing protein</fullName>
    </recommendedName>
</protein>
<dbReference type="Pfam" id="PF08765">
    <property type="entry name" value="Mor"/>
    <property type="match status" value="1"/>
</dbReference>
<evidence type="ECO:0000313" key="3">
    <source>
        <dbReference type="Proteomes" id="UP000051580"/>
    </source>
</evidence>
<dbReference type="InterPro" id="IPR014875">
    <property type="entry name" value="Mor_transcription_activator"/>
</dbReference>
<evidence type="ECO:0000259" key="1">
    <source>
        <dbReference type="Pfam" id="PF08765"/>
    </source>
</evidence>
<accession>A0A0R1ULK2</accession>
<reference evidence="2 3" key="1">
    <citation type="journal article" date="2015" name="Genome Announc.">
        <title>Expanding the biotechnology potential of lactobacilli through comparative genomics of 213 strains and associated genera.</title>
        <authorList>
            <person name="Sun Z."/>
            <person name="Harris H.M."/>
            <person name="McCann A."/>
            <person name="Guo C."/>
            <person name="Argimon S."/>
            <person name="Zhang W."/>
            <person name="Yang X."/>
            <person name="Jeffery I.B."/>
            <person name="Cooney J.C."/>
            <person name="Kagawa T.F."/>
            <person name="Liu W."/>
            <person name="Song Y."/>
            <person name="Salvetti E."/>
            <person name="Wrobel A."/>
            <person name="Rasinkangas P."/>
            <person name="Parkhill J."/>
            <person name="Rea M.C."/>
            <person name="O'Sullivan O."/>
            <person name="Ritari J."/>
            <person name="Douillard F.P."/>
            <person name="Paul Ross R."/>
            <person name="Yang R."/>
            <person name="Briner A.E."/>
            <person name="Felis G.E."/>
            <person name="de Vos W.M."/>
            <person name="Barrangou R."/>
            <person name="Klaenhammer T.R."/>
            <person name="Caufield P.W."/>
            <person name="Cui Y."/>
            <person name="Zhang H."/>
            <person name="O'Toole P.W."/>
        </authorList>
    </citation>
    <scope>NUCLEOTIDE SEQUENCE [LARGE SCALE GENOMIC DNA]</scope>
    <source>
        <strain evidence="2 3">DSM 16381</strain>
    </source>
</reference>
<dbReference type="AlphaFoldDB" id="A0A0R1ULK2"/>
<dbReference type="PATRIC" id="fig|1423753.3.peg.1006"/>
<dbReference type="EMBL" id="AZFS01000061">
    <property type="protein sequence ID" value="KRL93780.1"/>
    <property type="molecule type" value="Genomic_DNA"/>
</dbReference>
<evidence type="ECO:0000313" key="2">
    <source>
        <dbReference type="EMBL" id="KRL93780.1"/>
    </source>
</evidence>
<dbReference type="SUPFAM" id="SSF46689">
    <property type="entry name" value="Homeodomain-like"/>
    <property type="match status" value="1"/>
</dbReference>
<feature type="domain" description="Mor transcription activator" evidence="1">
    <location>
        <begin position="8"/>
        <end position="48"/>
    </location>
</feature>
<sequence>MRLYNRDKVAEQIVNEYDGHNLAQLTKEYDYSQRWIRQIIQKHREEAEKTGKSADND</sequence>
<proteinExistence type="predicted"/>
<gene>
    <name evidence="2" type="ORF">FD28_GL000967</name>
</gene>
<comment type="caution">
    <text evidence="2">The sequence shown here is derived from an EMBL/GenBank/DDBJ whole genome shotgun (WGS) entry which is preliminary data.</text>
</comment>
<organism evidence="2 3">
    <name type="scientific">Levilactobacillus hammesii DSM 16381</name>
    <dbReference type="NCBI Taxonomy" id="1423753"/>
    <lineage>
        <taxon>Bacteria</taxon>
        <taxon>Bacillati</taxon>
        <taxon>Bacillota</taxon>
        <taxon>Bacilli</taxon>
        <taxon>Lactobacillales</taxon>
        <taxon>Lactobacillaceae</taxon>
        <taxon>Levilactobacillus</taxon>
    </lineage>
</organism>
<dbReference type="InterPro" id="IPR009057">
    <property type="entry name" value="Homeodomain-like_sf"/>
</dbReference>
<dbReference type="Proteomes" id="UP000051580">
    <property type="component" value="Unassembled WGS sequence"/>
</dbReference>
<dbReference type="Gene3D" id="1.10.10.60">
    <property type="entry name" value="Homeodomain-like"/>
    <property type="match status" value="1"/>
</dbReference>
<name>A0A0R1ULK2_9LACO</name>